<accession>A0ABD1ZAQ1</accession>
<reference evidence="2 3" key="1">
    <citation type="submission" date="2024-09" db="EMBL/GenBank/DDBJ databases">
        <title>Chromosome-scale assembly of Riccia fluitans.</title>
        <authorList>
            <person name="Paukszto L."/>
            <person name="Sawicki J."/>
            <person name="Karawczyk K."/>
            <person name="Piernik-Szablinska J."/>
            <person name="Szczecinska M."/>
            <person name="Mazdziarz M."/>
        </authorList>
    </citation>
    <scope>NUCLEOTIDE SEQUENCE [LARGE SCALE GENOMIC DNA]</scope>
    <source>
        <strain evidence="2">Rf_01</strain>
        <tissue evidence="2">Aerial parts of the thallus</tissue>
    </source>
</reference>
<protein>
    <submittedName>
        <fullName evidence="2">Uncharacterized protein</fullName>
    </submittedName>
</protein>
<name>A0ABD1ZAQ1_9MARC</name>
<feature type="region of interest" description="Disordered" evidence="1">
    <location>
        <begin position="40"/>
        <end position="64"/>
    </location>
</feature>
<feature type="compositionally biased region" description="Polar residues" evidence="1">
    <location>
        <begin position="43"/>
        <end position="56"/>
    </location>
</feature>
<dbReference type="EMBL" id="JBHFFA010000002">
    <property type="protein sequence ID" value="KAL2644895.1"/>
    <property type="molecule type" value="Genomic_DNA"/>
</dbReference>
<dbReference type="AlphaFoldDB" id="A0ABD1ZAQ1"/>
<proteinExistence type="predicted"/>
<sequence length="78" mass="8673">MLGQVNCESRDVNSKRANALDGETLLLKSVARPRQAISPLPCRTNQSVNHDTNQSKMRLAPPLFSEGEVRGRAIEDKR</sequence>
<evidence type="ECO:0000313" key="2">
    <source>
        <dbReference type="EMBL" id="KAL2644895.1"/>
    </source>
</evidence>
<dbReference type="Proteomes" id="UP001605036">
    <property type="component" value="Unassembled WGS sequence"/>
</dbReference>
<comment type="caution">
    <text evidence="2">The sequence shown here is derived from an EMBL/GenBank/DDBJ whole genome shotgun (WGS) entry which is preliminary data.</text>
</comment>
<evidence type="ECO:0000313" key="3">
    <source>
        <dbReference type="Proteomes" id="UP001605036"/>
    </source>
</evidence>
<evidence type="ECO:0000256" key="1">
    <source>
        <dbReference type="SAM" id="MobiDB-lite"/>
    </source>
</evidence>
<organism evidence="2 3">
    <name type="scientific">Riccia fluitans</name>
    <dbReference type="NCBI Taxonomy" id="41844"/>
    <lineage>
        <taxon>Eukaryota</taxon>
        <taxon>Viridiplantae</taxon>
        <taxon>Streptophyta</taxon>
        <taxon>Embryophyta</taxon>
        <taxon>Marchantiophyta</taxon>
        <taxon>Marchantiopsida</taxon>
        <taxon>Marchantiidae</taxon>
        <taxon>Marchantiales</taxon>
        <taxon>Ricciaceae</taxon>
        <taxon>Riccia</taxon>
    </lineage>
</organism>
<keyword evidence="3" id="KW-1185">Reference proteome</keyword>
<gene>
    <name evidence="2" type="ORF">R1flu_012482</name>
</gene>